<dbReference type="Pfam" id="PF12900">
    <property type="entry name" value="Pyridox_ox_2"/>
    <property type="match status" value="1"/>
</dbReference>
<dbReference type="Pfam" id="PF01381">
    <property type="entry name" value="HTH_3"/>
    <property type="match status" value="1"/>
</dbReference>
<dbReference type="InterPro" id="IPR001387">
    <property type="entry name" value="Cro/C1-type_HTH"/>
</dbReference>
<dbReference type="Proteomes" id="UP001165092">
    <property type="component" value="Unassembled WGS sequence"/>
</dbReference>
<accession>A0A9W6UKF3</accession>
<dbReference type="SUPFAM" id="SSF47413">
    <property type="entry name" value="lambda repressor-like DNA-binding domains"/>
    <property type="match status" value="1"/>
</dbReference>
<dbReference type="GO" id="GO:0003677">
    <property type="term" value="F:DNA binding"/>
    <property type="evidence" value="ECO:0007669"/>
    <property type="project" value="InterPro"/>
</dbReference>
<evidence type="ECO:0000313" key="2">
    <source>
        <dbReference type="EMBL" id="GLU49533.1"/>
    </source>
</evidence>
<dbReference type="SUPFAM" id="SSF50475">
    <property type="entry name" value="FMN-binding split barrel"/>
    <property type="match status" value="1"/>
</dbReference>
<dbReference type="InterPro" id="IPR024747">
    <property type="entry name" value="Pyridox_Oxase-rel"/>
</dbReference>
<comment type="caution">
    <text evidence="2">The sequence shown here is derived from an EMBL/GenBank/DDBJ whole genome shotgun (WGS) entry which is preliminary data.</text>
</comment>
<dbReference type="PROSITE" id="PS50943">
    <property type="entry name" value="HTH_CROC1"/>
    <property type="match status" value="1"/>
</dbReference>
<protein>
    <recommendedName>
        <fullName evidence="1">HTH cro/C1-type domain-containing protein</fullName>
    </recommendedName>
</protein>
<organism evidence="2 3">
    <name type="scientific">Nocardiopsis ansamitocini</name>
    <dbReference type="NCBI Taxonomy" id="1670832"/>
    <lineage>
        <taxon>Bacteria</taxon>
        <taxon>Bacillati</taxon>
        <taxon>Actinomycetota</taxon>
        <taxon>Actinomycetes</taxon>
        <taxon>Streptosporangiales</taxon>
        <taxon>Nocardiopsidaceae</taxon>
        <taxon>Nocardiopsis</taxon>
    </lineage>
</organism>
<dbReference type="EMBL" id="BSQG01000007">
    <property type="protein sequence ID" value="GLU49533.1"/>
    <property type="molecule type" value="Genomic_DNA"/>
</dbReference>
<feature type="domain" description="HTH cro/C1-type" evidence="1">
    <location>
        <begin position="1"/>
        <end position="55"/>
    </location>
</feature>
<keyword evidence="3" id="KW-1185">Reference proteome</keyword>
<dbReference type="Gene3D" id="2.30.110.10">
    <property type="entry name" value="Electron Transport, Fmn-binding Protein, Chain A"/>
    <property type="match status" value="1"/>
</dbReference>
<dbReference type="CDD" id="cd00093">
    <property type="entry name" value="HTH_XRE"/>
    <property type="match status" value="1"/>
</dbReference>
<name>A0A9W6UKF3_9ACTN</name>
<sequence length="209" mass="22149">MAHRRIELGLTRPQLAERAGMALGYIDYLEHNPPNLSRAALNRLADALHTSPDSLLGAGFEEPAGSASTRIPDPRLCSLDSQECMELIGKGGVGRIAFTVAGDTAPTVLPVNFLIAGNGVVFRTAAHGMIAEHAIGIDVCFETDRLDGATSEGWSVLITGRARAVRDTAELSALRATAPVRPWAAGKRDLLVMIVPTKITGRRVLGGHP</sequence>
<dbReference type="Gene3D" id="1.10.260.40">
    <property type="entry name" value="lambda repressor-like DNA-binding domains"/>
    <property type="match status" value="1"/>
</dbReference>
<gene>
    <name evidence="2" type="ORF">Nans01_38840</name>
</gene>
<evidence type="ECO:0000259" key="1">
    <source>
        <dbReference type="PROSITE" id="PS50943"/>
    </source>
</evidence>
<evidence type="ECO:0000313" key="3">
    <source>
        <dbReference type="Proteomes" id="UP001165092"/>
    </source>
</evidence>
<dbReference type="AlphaFoldDB" id="A0A9W6UKF3"/>
<reference evidence="2" key="1">
    <citation type="submission" date="2023-02" db="EMBL/GenBank/DDBJ databases">
        <title>Nocardiopsis ansamitocini NBRC 112285.</title>
        <authorList>
            <person name="Ichikawa N."/>
            <person name="Sato H."/>
            <person name="Tonouchi N."/>
        </authorList>
    </citation>
    <scope>NUCLEOTIDE SEQUENCE</scope>
    <source>
        <strain evidence="2">NBRC 112285</strain>
    </source>
</reference>
<dbReference type="SMART" id="SM00530">
    <property type="entry name" value="HTH_XRE"/>
    <property type="match status" value="1"/>
</dbReference>
<dbReference type="InterPro" id="IPR012349">
    <property type="entry name" value="Split_barrel_FMN-bd"/>
</dbReference>
<proteinExistence type="predicted"/>
<dbReference type="InterPro" id="IPR010982">
    <property type="entry name" value="Lambda_DNA-bd_dom_sf"/>
</dbReference>